<dbReference type="AlphaFoldDB" id="E6X3E1"/>
<dbReference type="RefSeq" id="WP_013555039.1">
    <property type="nucleotide sequence ID" value="NC_014935.1"/>
</dbReference>
<keyword evidence="1" id="KW-0472">Membrane</keyword>
<name>E6X3E1_NITSE</name>
<evidence type="ECO:0000313" key="3">
    <source>
        <dbReference type="Proteomes" id="UP000008633"/>
    </source>
</evidence>
<organism evidence="2 3">
    <name type="scientific">Nitratifractor salsuginis (strain DSM 16511 / JCM 12458 / E9I37-1)</name>
    <dbReference type="NCBI Taxonomy" id="749222"/>
    <lineage>
        <taxon>Bacteria</taxon>
        <taxon>Pseudomonadati</taxon>
        <taxon>Campylobacterota</taxon>
        <taxon>Epsilonproteobacteria</taxon>
        <taxon>Campylobacterales</taxon>
        <taxon>Sulfurovaceae</taxon>
        <taxon>Nitratifractor</taxon>
    </lineage>
</organism>
<dbReference type="HOGENOM" id="CLU_2720833_0_0_7"/>
<gene>
    <name evidence="2" type="ordered locus">Nitsa_2113</name>
</gene>
<dbReference type="STRING" id="749222.Nitsa_2113"/>
<keyword evidence="3" id="KW-1185">Reference proteome</keyword>
<proteinExistence type="predicted"/>
<keyword evidence="1" id="KW-0812">Transmembrane</keyword>
<dbReference type="Proteomes" id="UP000008633">
    <property type="component" value="Chromosome"/>
</dbReference>
<evidence type="ECO:0000313" key="2">
    <source>
        <dbReference type="EMBL" id="ADV47354.1"/>
    </source>
</evidence>
<evidence type="ECO:0000256" key="1">
    <source>
        <dbReference type="SAM" id="Phobius"/>
    </source>
</evidence>
<keyword evidence="1" id="KW-1133">Transmembrane helix</keyword>
<protein>
    <recommendedName>
        <fullName evidence="4">DUF2892 domain-containing protein</fullName>
    </recommendedName>
</protein>
<feature type="transmembrane region" description="Helical" evidence="1">
    <location>
        <begin position="33"/>
        <end position="51"/>
    </location>
</feature>
<reference evidence="2 3" key="1">
    <citation type="journal article" date="2011" name="Stand. Genomic Sci.">
        <title>Complete genome sequence of Nitratifractor salsuginis type strain (E9I37-1).</title>
        <authorList>
            <person name="Anderson I."/>
            <person name="Sikorski J."/>
            <person name="Zeytun A."/>
            <person name="Nolan M."/>
            <person name="Lapidus A."/>
            <person name="Lucas S."/>
            <person name="Hammon N."/>
            <person name="Deshpande S."/>
            <person name="Cheng J.F."/>
            <person name="Tapia R."/>
            <person name="Han C."/>
            <person name="Goodwin L."/>
            <person name="Pitluck S."/>
            <person name="Liolios K."/>
            <person name="Pagani I."/>
            <person name="Ivanova N."/>
            <person name="Huntemann M."/>
            <person name="Mavromatis K."/>
            <person name="Ovchinikova G."/>
            <person name="Pati A."/>
            <person name="Chen A."/>
            <person name="Palaniappan K."/>
            <person name="Land M."/>
            <person name="Hauser L."/>
            <person name="Brambilla E.M."/>
            <person name="Ngatchou-Djao O.D."/>
            <person name="Rohde M."/>
            <person name="Tindall B.J."/>
            <person name="Goker M."/>
            <person name="Detter J.C."/>
            <person name="Woyke T."/>
            <person name="Bristow J."/>
            <person name="Eisen J.A."/>
            <person name="Markowitz V."/>
            <person name="Hugenholtz P."/>
            <person name="Klenk H.P."/>
            <person name="Kyrpides N.C."/>
        </authorList>
    </citation>
    <scope>NUCLEOTIDE SEQUENCE [LARGE SCALE GENOMIC DNA]</scope>
    <source>
        <strain evidence="3">DSM 16511 / JCM 12458 / E9I37-1</strain>
    </source>
</reference>
<dbReference type="KEGG" id="nsa:Nitsa_2113"/>
<evidence type="ECO:0008006" key="4">
    <source>
        <dbReference type="Google" id="ProtNLM"/>
    </source>
</evidence>
<dbReference type="EMBL" id="CP002452">
    <property type="protein sequence ID" value="ADV47354.1"/>
    <property type="molecule type" value="Genomic_DNA"/>
</dbReference>
<reference evidence="3" key="2">
    <citation type="submission" date="2011-01" db="EMBL/GenBank/DDBJ databases">
        <title>The complete genome of Nitratifractor salsuginis DSM 16511.</title>
        <authorList>
            <consortium name="US DOE Joint Genome Institute (JGI-PGF)"/>
            <person name="Lucas S."/>
            <person name="Copeland A."/>
            <person name="Lapidus A."/>
            <person name="Bruce D."/>
            <person name="Goodwin L."/>
            <person name="Pitluck S."/>
            <person name="Kyrpides N."/>
            <person name="Mavromatis K."/>
            <person name="Ivanova N."/>
            <person name="Mikhailova N."/>
            <person name="Zeytun A."/>
            <person name="Detter J.C."/>
            <person name="Tapia R."/>
            <person name="Han C."/>
            <person name="Land M."/>
            <person name="Hauser L."/>
            <person name="Markowitz V."/>
            <person name="Cheng J.-F."/>
            <person name="Hugenholtz P."/>
            <person name="Woyke T."/>
            <person name="Wu D."/>
            <person name="Tindall B."/>
            <person name="Schuetze A."/>
            <person name="Brambilla E."/>
            <person name="Klenk H.-P."/>
            <person name="Eisen J.A."/>
        </authorList>
    </citation>
    <scope>NUCLEOTIDE SEQUENCE [LARGE SCALE GENOMIC DNA]</scope>
    <source>
        <strain evidence="3">DSM 16511 / JCM 12458 / E9I37-1</strain>
    </source>
</reference>
<sequence>MMCAERMQRIFLAIILGINMGLAVSQPRIAFLVQLAVIVLLLVGGFTGKCLSLEILRQFIPPCDADGKEPK</sequence>
<accession>E6X3E1</accession>